<protein>
    <recommendedName>
        <fullName evidence="13">P-type ATPase A domain-containing protein</fullName>
    </recommendedName>
</protein>
<keyword evidence="9 12" id="KW-1133">Transmembrane helix</keyword>
<dbReference type="InterPro" id="IPR023298">
    <property type="entry name" value="ATPase_P-typ_TM_dom_sf"/>
</dbReference>
<feature type="compositionally biased region" description="Basic and acidic residues" evidence="11">
    <location>
        <begin position="222"/>
        <end position="248"/>
    </location>
</feature>
<evidence type="ECO:0000256" key="8">
    <source>
        <dbReference type="ARBA" id="ARBA00022967"/>
    </source>
</evidence>
<sequence length="478" mass="52764">MERRRPSLGHYSLKTADCIRIVPAEHRGQGEIVPLIRKPSPQHPSKTEFAFVYQRDTYVYDSAKQAFAPLPYPCNDRPLLSSFEGNPTGLASAVAKDGDTDAGTIEALSALYGKNEFDIPIPSFLALFAEHTTAPFFVFQIFCVALWCLDEYWYYSLFTLFMLIVFECTVVFQRVSTLKEFRTMSIESYPIYCYRDGKWNIIQSDTLLPGDVISISRASAGSEHKKHEAKTKEKKPDDKDDKEKDQSTPDRSIPADTLILRGTCIVNEAMLSGESTPLLKESLGILSKEEGERLDVDGQHKNCVLFGGTKILKAGQEEGEVVASSQTPSLKTPDGGALALVLRTGFGTAQGQLVRTMIFSTERVSANNFESFLFIGFLLIFAVAASWYVWVRGIERGLKKSKLLLDCVLIITSVVPPELPMELSLAVNTSLAALSKFAIFCTEPFRIPVAGRVDVCCFDKTGTITAVDLVVEGVAGVE</sequence>
<feature type="transmembrane region" description="Helical" evidence="12">
    <location>
        <begin position="153"/>
        <end position="172"/>
    </location>
</feature>
<evidence type="ECO:0000256" key="12">
    <source>
        <dbReference type="SAM" id="Phobius"/>
    </source>
</evidence>
<feature type="transmembrane region" description="Helical" evidence="12">
    <location>
        <begin position="124"/>
        <end position="147"/>
    </location>
</feature>
<evidence type="ECO:0000256" key="5">
    <source>
        <dbReference type="ARBA" id="ARBA00022741"/>
    </source>
</evidence>
<dbReference type="GO" id="GO:0016887">
    <property type="term" value="F:ATP hydrolysis activity"/>
    <property type="evidence" value="ECO:0007669"/>
    <property type="project" value="InterPro"/>
</dbReference>
<dbReference type="GO" id="GO:0005789">
    <property type="term" value="C:endoplasmic reticulum membrane"/>
    <property type="evidence" value="ECO:0007669"/>
    <property type="project" value="TreeGrafter"/>
</dbReference>
<evidence type="ECO:0000256" key="7">
    <source>
        <dbReference type="ARBA" id="ARBA00022842"/>
    </source>
</evidence>
<feature type="transmembrane region" description="Helical" evidence="12">
    <location>
        <begin position="372"/>
        <end position="390"/>
    </location>
</feature>
<dbReference type="SUPFAM" id="SSF81665">
    <property type="entry name" value="Calcium ATPase, transmembrane domain M"/>
    <property type="match status" value="1"/>
</dbReference>
<dbReference type="GO" id="GO:0019829">
    <property type="term" value="F:ATPase-coupled monoatomic cation transmembrane transporter activity"/>
    <property type="evidence" value="ECO:0007669"/>
    <property type="project" value="TreeGrafter"/>
</dbReference>
<dbReference type="InterPro" id="IPR001757">
    <property type="entry name" value="P_typ_ATPase"/>
</dbReference>
<evidence type="ECO:0000256" key="3">
    <source>
        <dbReference type="ARBA" id="ARBA00022692"/>
    </source>
</evidence>
<organism evidence="14 15">
    <name type="scientific">Thanatephorus cucumeris (strain AG1-IB / isolate 7/3/14)</name>
    <name type="common">Lettuce bottom rot fungus</name>
    <name type="synonym">Rhizoctonia solani</name>
    <dbReference type="NCBI Taxonomy" id="1108050"/>
    <lineage>
        <taxon>Eukaryota</taxon>
        <taxon>Fungi</taxon>
        <taxon>Dikarya</taxon>
        <taxon>Basidiomycota</taxon>
        <taxon>Agaricomycotina</taxon>
        <taxon>Agaricomycetes</taxon>
        <taxon>Cantharellales</taxon>
        <taxon>Ceratobasidiaceae</taxon>
        <taxon>Rhizoctonia</taxon>
        <taxon>Rhizoctonia solani AG-1</taxon>
    </lineage>
</organism>
<keyword evidence="6" id="KW-0067">ATP-binding</keyword>
<dbReference type="Gene3D" id="3.40.50.1000">
    <property type="entry name" value="HAD superfamily/HAD-like"/>
    <property type="match status" value="1"/>
</dbReference>
<dbReference type="PANTHER" id="PTHR45630:SF7">
    <property type="entry name" value="ENDOPLASMIC RETICULUM TRANSMEMBRANE HELIX TRANSLOCASE"/>
    <property type="match status" value="1"/>
</dbReference>
<dbReference type="AlphaFoldDB" id="M5CD42"/>
<dbReference type="HOGENOM" id="CLU_001828_4_2_1"/>
<evidence type="ECO:0000256" key="11">
    <source>
        <dbReference type="SAM" id="MobiDB-lite"/>
    </source>
</evidence>
<comment type="subcellular location">
    <subcellularLocation>
        <location evidence="1">Membrane</location>
        <topology evidence="1">Multi-pass membrane protein</topology>
    </subcellularLocation>
</comment>
<feature type="region of interest" description="Disordered" evidence="11">
    <location>
        <begin position="219"/>
        <end position="253"/>
    </location>
</feature>
<reference evidence="14 15" key="1">
    <citation type="journal article" date="2013" name="J. Biotechnol.">
        <title>Establishment and interpretation of the genome sequence of the phytopathogenic fungus Rhizoctonia solani AG1-IB isolate 7/3/14.</title>
        <authorList>
            <person name="Wibberg D.W."/>
            <person name="Jelonek L.J."/>
            <person name="Rupp O.R."/>
            <person name="Hennig M.H."/>
            <person name="Eikmeyer F.E."/>
            <person name="Goesmann A.G."/>
            <person name="Hartmann A.H."/>
            <person name="Borriss R.B."/>
            <person name="Grosch R.G."/>
            <person name="Puehler A.P."/>
            <person name="Schlueter A.S."/>
        </authorList>
    </citation>
    <scope>NUCLEOTIDE SEQUENCE [LARGE SCALE GENOMIC DNA]</scope>
    <source>
        <strain evidence="15">AG1-IB / isolate 7/3/14</strain>
    </source>
</reference>
<dbReference type="Gene3D" id="1.20.1110.10">
    <property type="entry name" value="Calcium-transporting ATPase, transmembrane domain"/>
    <property type="match status" value="1"/>
</dbReference>
<keyword evidence="7" id="KW-0460">Magnesium</keyword>
<dbReference type="GO" id="GO:0046872">
    <property type="term" value="F:metal ion binding"/>
    <property type="evidence" value="ECO:0007669"/>
    <property type="project" value="UniProtKB-KW"/>
</dbReference>
<feature type="domain" description="P-type ATPase A" evidence="13">
    <location>
        <begin position="249"/>
        <end position="325"/>
    </location>
</feature>
<comment type="caution">
    <text evidence="14">The sequence shown here is derived from an EMBL/GenBank/DDBJ whole genome shotgun (WGS) entry which is preliminary data.</text>
</comment>
<evidence type="ECO:0000256" key="6">
    <source>
        <dbReference type="ARBA" id="ARBA00022840"/>
    </source>
</evidence>
<keyword evidence="4" id="KW-0479">Metal-binding</keyword>
<evidence type="ECO:0000256" key="4">
    <source>
        <dbReference type="ARBA" id="ARBA00022723"/>
    </source>
</evidence>
<dbReference type="Pfam" id="PF00122">
    <property type="entry name" value="E1-E2_ATPase"/>
    <property type="match status" value="1"/>
</dbReference>
<evidence type="ECO:0000256" key="1">
    <source>
        <dbReference type="ARBA" id="ARBA00004141"/>
    </source>
</evidence>
<dbReference type="GO" id="GO:0006874">
    <property type="term" value="P:intracellular calcium ion homeostasis"/>
    <property type="evidence" value="ECO:0007669"/>
    <property type="project" value="TreeGrafter"/>
</dbReference>
<evidence type="ECO:0000256" key="10">
    <source>
        <dbReference type="ARBA" id="ARBA00023136"/>
    </source>
</evidence>
<evidence type="ECO:0000313" key="15">
    <source>
        <dbReference type="Proteomes" id="UP000012065"/>
    </source>
</evidence>
<keyword evidence="5" id="KW-0547">Nucleotide-binding</keyword>
<comment type="similarity">
    <text evidence="2">Belongs to the cation transport ATPase (P-type) (TC 3.A.3) family. Type V subfamily.</text>
</comment>
<evidence type="ECO:0000259" key="13">
    <source>
        <dbReference type="Pfam" id="PF00122"/>
    </source>
</evidence>
<keyword evidence="3 12" id="KW-0812">Transmembrane</keyword>
<dbReference type="InterPro" id="IPR008250">
    <property type="entry name" value="ATPase_P-typ_transduc_dom_A_sf"/>
</dbReference>
<gene>
    <name evidence="14" type="primary">ATPase</name>
    <name evidence="14" type="ORF">BN14_07858</name>
</gene>
<dbReference type="Gene3D" id="2.70.150.10">
    <property type="entry name" value="Calcium-transporting ATPase, cytoplasmic transduction domain A"/>
    <property type="match status" value="2"/>
</dbReference>
<dbReference type="InterPro" id="IPR059000">
    <property type="entry name" value="ATPase_P-type_domA"/>
</dbReference>
<dbReference type="PROSITE" id="PS00154">
    <property type="entry name" value="ATPASE_E1_E2"/>
    <property type="match status" value="1"/>
</dbReference>
<dbReference type="InterPro" id="IPR006544">
    <property type="entry name" value="P-type_TPase_V"/>
</dbReference>
<dbReference type="GO" id="GO:0005524">
    <property type="term" value="F:ATP binding"/>
    <property type="evidence" value="ECO:0007669"/>
    <property type="project" value="UniProtKB-KW"/>
</dbReference>
<dbReference type="NCBIfam" id="TIGR01494">
    <property type="entry name" value="ATPase_P-type"/>
    <property type="match status" value="1"/>
</dbReference>
<keyword evidence="10 12" id="KW-0472">Membrane</keyword>
<dbReference type="InterPro" id="IPR023214">
    <property type="entry name" value="HAD_sf"/>
</dbReference>
<name>M5CD42_THACB</name>
<keyword evidence="8" id="KW-1278">Translocase</keyword>
<dbReference type="Proteomes" id="UP000012065">
    <property type="component" value="Unassembled WGS sequence"/>
</dbReference>
<dbReference type="InterPro" id="IPR018303">
    <property type="entry name" value="ATPase_P-typ_P_site"/>
</dbReference>
<evidence type="ECO:0000256" key="9">
    <source>
        <dbReference type="ARBA" id="ARBA00022989"/>
    </source>
</evidence>
<dbReference type="EMBL" id="CAOJ01012055">
    <property type="protein sequence ID" value="CCO33772.1"/>
    <property type="molecule type" value="Genomic_DNA"/>
</dbReference>
<evidence type="ECO:0000313" key="14">
    <source>
        <dbReference type="EMBL" id="CCO33772.1"/>
    </source>
</evidence>
<dbReference type="SUPFAM" id="SSF81653">
    <property type="entry name" value="Calcium ATPase, transduction domain A"/>
    <property type="match status" value="1"/>
</dbReference>
<evidence type="ECO:0000256" key="2">
    <source>
        <dbReference type="ARBA" id="ARBA00006000"/>
    </source>
</evidence>
<accession>M5CD42</accession>
<dbReference type="GO" id="GO:0015662">
    <property type="term" value="F:P-type ion transporter activity"/>
    <property type="evidence" value="ECO:0007669"/>
    <property type="project" value="TreeGrafter"/>
</dbReference>
<proteinExistence type="inferred from homology"/>
<dbReference type="PANTHER" id="PTHR45630">
    <property type="entry name" value="CATION-TRANSPORTING ATPASE-RELATED"/>
    <property type="match status" value="1"/>
</dbReference>